<dbReference type="RefSeq" id="WP_165233587.1">
    <property type="nucleotide sequence ID" value="NZ_JAAKZV010000019.1"/>
</dbReference>
<sequence>MTHAHSDVELYRAKFAQRLPHALDELRGPEHGVVQLPLHVAWSGLTSYDLDLPRQRMLLYCTVLHEGLHDDLVAFLNRELLLTLWPVLRTLVGRNVRTVWEDAFPELAAQADASGAAA</sequence>
<dbReference type="EMBL" id="JAAKZV010000019">
    <property type="protein sequence ID" value="NGN63706.1"/>
    <property type="molecule type" value="Genomic_DNA"/>
</dbReference>
<accession>A0A6G4TW86</accession>
<evidence type="ECO:0000313" key="1">
    <source>
        <dbReference type="EMBL" id="NGN63706.1"/>
    </source>
</evidence>
<keyword evidence="2" id="KW-1185">Reference proteome</keyword>
<comment type="caution">
    <text evidence="1">The sequence shown here is derived from an EMBL/GenBank/DDBJ whole genome shotgun (WGS) entry which is preliminary data.</text>
</comment>
<dbReference type="AlphaFoldDB" id="A0A6G4TW86"/>
<dbReference type="Proteomes" id="UP000481583">
    <property type="component" value="Unassembled WGS sequence"/>
</dbReference>
<gene>
    <name evidence="1" type="ORF">G5C51_07260</name>
</gene>
<name>A0A6G4TW86_9ACTN</name>
<organism evidence="1 2">
    <name type="scientific">Streptomyces coryli</name>
    <dbReference type="NCBI Taxonomy" id="1128680"/>
    <lineage>
        <taxon>Bacteria</taxon>
        <taxon>Bacillati</taxon>
        <taxon>Actinomycetota</taxon>
        <taxon>Actinomycetes</taxon>
        <taxon>Kitasatosporales</taxon>
        <taxon>Streptomycetaceae</taxon>
        <taxon>Streptomyces</taxon>
    </lineage>
</organism>
<protein>
    <submittedName>
        <fullName evidence="1">Uncharacterized protein</fullName>
    </submittedName>
</protein>
<evidence type="ECO:0000313" key="2">
    <source>
        <dbReference type="Proteomes" id="UP000481583"/>
    </source>
</evidence>
<proteinExistence type="predicted"/>
<reference evidence="1 2" key="1">
    <citation type="submission" date="2020-02" db="EMBL/GenBank/DDBJ databases">
        <title>Whole-genome analyses of novel actinobacteria.</title>
        <authorList>
            <person name="Sahin N."/>
        </authorList>
    </citation>
    <scope>NUCLEOTIDE SEQUENCE [LARGE SCALE GENOMIC DNA]</scope>
    <source>
        <strain evidence="1 2">A7024</strain>
    </source>
</reference>